<feature type="region of interest" description="Disordered" evidence="1">
    <location>
        <begin position="31"/>
        <end position="72"/>
    </location>
</feature>
<name>A0A934KDB8_9BACT</name>
<organism evidence="2 3">
    <name type="scientific">Candidatus Nephthysia bennettiae</name>
    <dbReference type="NCBI Taxonomy" id="3127016"/>
    <lineage>
        <taxon>Bacteria</taxon>
        <taxon>Bacillati</taxon>
        <taxon>Candidatus Dormiibacterota</taxon>
        <taxon>Candidatus Dormibacteria</taxon>
        <taxon>Candidatus Dormibacterales</taxon>
        <taxon>Candidatus Dormibacteraceae</taxon>
        <taxon>Candidatus Nephthysia</taxon>
    </lineage>
</organism>
<dbReference type="AlphaFoldDB" id="A0A934KDB8"/>
<proteinExistence type="predicted"/>
<dbReference type="SUPFAM" id="SSF51445">
    <property type="entry name" value="(Trans)glycosidases"/>
    <property type="match status" value="1"/>
</dbReference>
<feature type="compositionally biased region" description="Low complexity" evidence="1">
    <location>
        <begin position="44"/>
        <end position="63"/>
    </location>
</feature>
<sequence length="392" mass="41951">MRALETTSGAVIITVLAASVGIVTCTPQRSVTLPTPNTVPAPAPTGTSSPAATAGSARPSATTQPTFAIPSRPAAGQLGQTVRICGTFFCVGSTPWFMYGASEYQSNSLTGIDHPDGTIALARQAHLNTIRIINFYDNHGDPKVEPFSEARWRKVDAMVASAHAADMHVLLDLSDYRNVLWNSCTNPYSQDWGDYLKFVAGRRNTITGISYSADPTVALVSIAGEPLPVGAHSFTDGTGAACTLSYGTADLVTFYTRTLGQWVALSTIPVNTGGLGYLVLDSGIDWQTLFALPDNAVCDIKTYGHMVDFITRASAFCSSQNKPWIDEEFGWQQSLGDDARGRQFTNTNRQIRDHQGSGELFWNLGYQVKPTTYDIGTMTPLTFAAVVAGAAG</sequence>
<dbReference type="InterPro" id="IPR017853">
    <property type="entry name" value="GH"/>
</dbReference>
<reference evidence="2" key="1">
    <citation type="submission" date="2020-10" db="EMBL/GenBank/DDBJ databases">
        <title>Ca. Dormibacterota MAGs.</title>
        <authorList>
            <person name="Montgomery K."/>
        </authorList>
    </citation>
    <scope>NUCLEOTIDE SEQUENCE [LARGE SCALE GENOMIC DNA]</scope>
    <source>
        <strain evidence="2">SC8812_S17_10</strain>
    </source>
</reference>
<evidence type="ECO:0000256" key="1">
    <source>
        <dbReference type="SAM" id="MobiDB-lite"/>
    </source>
</evidence>
<accession>A0A934KDB8</accession>
<evidence type="ECO:0008006" key="4">
    <source>
        <dbReference type="Google" id="ProtNLM"/>
    </source>
</evidence>
<dbReference type="Proteomes" id="UP000612893">
    <property type="component" value="Unassembled WGS sequence"/>
</dbReference>
<keyword evidence="3" id="KW-1185">Reference proteome</keyword>
<evidence type="ECO:0000313" key="3">
    <source>
        <dbReference type="Proteomes" id="UP000612893"/>
    </source>
</evidence>
<dbReference type="EMBL" id="JAEKNR010000186">
    <property type="protein sequence ID" value="MBJ7600090.1"/>
    <property type="molecule type" value="Genomic_DNA"/>
</dbReference>
<gene>
    <name evidence="2" type="ORF">JF922_18690</name>
</gene>
<comment type="caution">
    <text evidence="2">The sequence shown here is derived from an EMBL/GenBank/DDBJ whole genome shotgun (WGS) entry which is preliminary data.</text>
</comment>
<protein>
    <recommendedName>
        <fullName evidence="4">Glycoside hydrolase family 5 domain-containing protein</fullName>
    </recommendedName>
</protein>
<dbReference type="Gene3D" id="3.20.20.80">
    <property type="entry name" value="Glycosidases"/>
    <property type="match status" value="1"/>
</dbReference>
<evidence type="ECO:0000313" key="2">
    <source>
        <dbReference type="EMBL" id="MBJ7600090.1"/>
    </source>
</evidence>